<evidence type="ECO:0000256" key="12">
    <source>
        <dbReference type="ARBA" id="ARBA00023278"/>
    </source>
</evidence>
<keyword evidence="8" id="KW-0238">DNA-binding</keyword>
<feature type="compositionally biased region" description="Basic residues" evidence="13">
    <location>
        <begin position="58"/>
        <end position="75"/>
    </location>
</feature>
<dbReference type="SUPFAM" id="SSF55785">
    <property type="entry name" value="PYP-like sensor domain (PAS domain)"/>
    <property type="match status" value="2"/>
</dbReference>
<dbReference type="AlphaFoldDB" id="A0A4W5N3F6"/>
<dbReference type="InterPro" id="IPR001610">
    <property type="entry name" value="PAC"/>
</dbReference>
<dbReference type="SMART" id="SM00086">
    <property type="entry name" value="PAC"/>
    <property type="match status" value="1"/>
</dbReference>
<evidence type="ECO:0000259" key="15">
    <source>
        <dbReference type="PROSITE" id="PS50888"/>
    </source>
</evidence>
<dbReference type="InterPro" id="IPR035965">
    <property type="entry name" value="PAS-like_dom_sf"/>
</dbReference>
<dbReference type="PROSITE" id="PS50888">
    <property type="entry name" value="BHLH"/>
    <property type="match status" value="1"/>
</dbReference>
<dbReference type="InterPro" id="IPR014887">
    <property type="entry name" value="HIF-1_CTAD"/>
</dbReference>
<dbReference type="InterPro" id="IPR036638">
    <property type="entry name" value="HLH_DNA-bd_sf"/>
</dbReference>
<dbReference type="GO" id="GO:0000977">
    <property type="term" value="F:RNA polymerase II transcription regulatory region sequence-specific DNA binding"/>
    <property type="evidence" value="ECO:0007669"/>
    <property type="project" value="TreeGrafter"/>
</dbReference>
<keyword evidence="5" id="KW-0677">Repeat</keyword>
<feature type="domain" description="PAS" evidence="14">
    <location>
        <begin position="316"/>
        <end position="365"/>
    </location>
</feature>
<protein>
    <recommendedName>
        <fullName evidence="3">Hypoxia-inducible factor 1-alpha</fullName>
    </recommendedName>
</protein>
<dbReference type="Ensembl" id="ENSHHUT00000045840.1">
    <property type="protein sequence ID" value="ENSHHUP00000044194.1"/>
    <property type="gene ID" value="ENSHHUG00000027078.1"/>
</dbReference>
<evidence type="ECO:0000256" key="1">
    <source>
        <dbReference type="ARBA" id="ARBA00004123"/>
    </source>
</evidence>
<dbReference type="InterPro" id="IPR000014">
    <property type="entry name" value="PAS"/>
</dbReference>
<sequence length="766" mass="85873">MERLLSDSLTLPVWGTRLYSRTGQASSVKLGWKHISLEMGSQAFKGNSLEDACNRKLHKTKRQKKDRINGQKRSRMSTERLRAQSRVAAKSRREKESRLFGELAAWLPMPSGLTGHKDKASIVRLTLDYLRLRALLDHRDNATPETRVCSDTVHFTMHGRYPMAGIFSEETVLESAVGGFMLLVSQNGQVIFTTGDISTHTGINQMDLIGRSLFDFMHRSDQREVRDILSKIIATEKQQQCDFLLRVKSTLTSQDRAVNQRHTRWKVIHCVGVKKQSHLPESACLVLLCRPLPISQCIIRDASLNHMTFLSGHHPDMRFTYCDSGVKELTGYTETELLGQSVYQYYHTSDCQHIHKAHQSLLSKGQATMGRYRLLLKGGGYVWAETDASVVYNNQTGQPQSVVCINYILSEVELPEMVFSLQQTEPLLRPCYPELEVGPTLQNEAYPAAETAVHLRNTKIPTPEHNNEIQTYEGYAELNLEDQMNMNSLSEICELDLDSLAPYIPMDGEDFLLTPVLDGILAMTEGPVLPPDLEGHCSLGKFPISAGSFTTHQMKTLQIEPPCDSGGPHTVKESEFGDHMKSVYRGGSAVFKEGPDHAGLEGLVPNEQWSEKHTSCRHPQVFMTAAARPPYRTLEYFPIHPQDGSTCLCGPPSRQVLWKYTQQPKIPSTGPQPPTNHIDEMSTCHVPFSLPVLSRLDCEVTLGPTSCLLEGSEITSVLDQAASRFLHMTTWGINQLSTQYAHPCYTPRSAIEVSSGIWTSYAEWIT</sequence>
<dbReference type="FunFam" id="3.30.450.20:FF:000015">
    <property type="entry name" value="Hypoxia-inducible factor 1-alpha isoform 1"/>
    <property type="match status" value="1"/>
</dbReference>
<dbReference type="InterPro" id="IPR011598">
    <property type="entry name" value="bHLH_dom"/>
</dbReference>
<feature type="domain" description="BHLH" evidence="15">
    <location>
        <begin position="80"/>
        <end position="133"/>
    </location>
</feature>
<evidence type="ECO:0000256" key="11">
    <source>
        <dbReference type="ARBA" id="ARBA00023242"/>
    </source>
</evidence>
<reference evidence="17" key="1">
    <citation type="submission" date="2018-06" db="EMBL/GenBank/DDBJ databases">
        <title>Genome assembly of Danube salmon.</title>
        <authorList>
            <person name="Macqueen D.J."/>
            <person name="Gundappa M.K."/>
        </authorList>
    </citation>
    <scope>NUCLEOTIDE SEQUENCE [LARGE SCALE GENOMIC DNA]</scope>
</reference>
<dbReference type="Pfam" id="PF11413">
    <property type="entry name" value="HIF-1"/>
    <property type="match status" value="1"/>
</dbReference>
<keyword evidence="17" id="KW-1185">Reference proteome</keyword>
<evidence type="ECO:0000256" key="5">
    <source>
        <dbReference type="ARBA" id="ARBA00022737"/>
    </source>
</evidence>
<dbReference type="STRING" id="62062.ENSHHUP00000044194"/>
<dbReference type="SUPFAM" id="SSF47459">
    <property type="entry name" value="HLH, helix-loop-helix DNA-binding domain"/>
    <property type="match status" value="1"/>
</dbReference>
<evidence type="ECO:0000256" key="4">
    <source>
        <dbReference type="ARBA" id="ARBA00022490"/>
    </source>
</evidence>
<keyword evidence="4" id="KW-0963">Cytoplasm</keyword>
<comment type="subcellular location">
    <subcellularLocation>
        <location evidence="2">Cytoplasm</location>
    </subcellularLocation>
    <subcellularLocation>
        <location evidence="1">Nucleus</location>
    </subcellularLocation>
</comment>
<feature type="region of interest" description="Disordered" evidence="13">
    <location>
        <begin position="58"/>
        <end position="88"/>
    </location>
</feature>
<keyword evidence="11" id="KW-0539">Nucleus</keyword>
<evidence type="ECO:0000256" key="6">
    <source>
        <dbReference type="ARBA" id="ARBA00022843"/>
    </source>
</evidence>
<name>A0A4W5N3F6_9TELE</name>
<dbReference type="Gene3D" id="3.30.450.20">
    <property type="entry name" value="PAS domain"/>
    <property type="match status" value="2"/>
</dbReference>
<keyword evidence="12" id="KW-0379">Hydroxylation</keyword>
<dbReference type="InterPro" id="IPR021537">
    <property type="entry name" value="HIF_alpha-like"/>
</dbReference>
<evidence type="ECO:0000256" key="3">
    <source>
        <dbReference type="ARBA" id="ARBA00014446"/>
    </source>
</evidence>
<dbReference type="GO" id="GO:0005634">
    <property type="term" value="C:nucleus"/>
    <property type="evidence" value="ECO:0007669"/>
    <property type="project" value="UniProtKB-SubCell"/>
</dbReference>
<evidence type="ECO:0000256" key="7">
    <source>
        <dbReference type="ARBA" id="ARBA00023015"/>
    </source>
</evidence>
<accession>A0A4W5N3F6</accession>
<dbReference type="SMART" id="SM00091">
    <property type="entry name" value="PAS"/>
    <property type="match status" value="2"/>
</dbReference>
<keyword evidence="9" id="KW-0010">Activator</keyword>
<dbReference type="GO" id="GO:0046983">
    <property type="term" value="F:protein dimerization activity"/>
    <property type="evidence" value="ECO:0007669"/>
    <property type="project" value="InterPro"/>
</dbReference>
<proteinExistence type="predicted"/>
<dbReference type="NCBIfam" id="TIGR00229">
    <property type="entry name" value="sensory_box"/>
    <property type="match status" value="1"/>
</dbReference>
<dbReference type="Proteomes" id="UP000314982">
    <property type="component" value="Unassembled WGS sequence"/>
</dbReference>
<evidence type="ECO:0000256" key="8">
    <source>
        <dbReference type="ARBA" id="ARBA00023125"/>
    </source>
</evidence>
<dbReference type="CDD" id="cd00130">
    <property type="entry name" value="PAS"/>
    <property type="match status" value="2"/>
</dbReference>
<dbReference type="GO" id="GO:0000981">
    <property type="term" value="F:DNA-binding transcription factor activity, RNA polymerase II-specific"/>
    <property type="evidence" value="ECO:0007669"/>
    <property type="project" value="TreeGrafter"/>
</dbReference>
<evidence type="ECO:0000256" key="2">
    <source>
        <dbReference type="ARBA" id="ARBA00004496"/>
    </source>
</evidence>
<organism evidence="16 17">
    <name type="scientific">Hucho hucho</name>
    <name type="common">huchen</name>
    <dbReference type="NCBI Taxonomy" id="62062"/>
    <lineage>
        <taxon>Eukaryota</taxon>
        <taxon>Metazoa</taxon>
        <taxon>Chordata</taxon>
        <taxon>Craniata</taxon>
        <taxon>Vertebrata</taxon>
        <taxon>Euteleostomi</taxon>
        <taxon>Actinopterygii</taxon>
        <taxon>Neopterygii</taxon>
        <taxon>Teleostei</taxon>
        <taxon>Protacanthopterygii</taxon>
        <taxon>Salmoniformes</taxon>
        <taxon>Salmonidae</taxon>
        <taxon>Salmoninae</taxon>
        <taxon>Hucho</taxon>
    </lineage>
</organism>
<evidence type="ECO:0000313" key="16">
    <source>
        <dbReference type="Ensembl" id="ENSHHUP00000044194.1"/>
    </source>
</evidence>
<evidence type="ECO:0000259" key="14">
    <source>
        <dbReference type="PROSITE" id="PS50112"/>
    </source>
</evidence>
<dbReference type="PROSITE" id="PS50112">
    <property type="entry name" value="PAS"/>
    <property type="match status" value="2"/>
</dbReference>
<keyword evidence="7" id="KW-0805">Transcription regulation</keyword>
<dbReference type="PANTHER" id="PTHR23043">
    <property type="entry name" value="HYPOXIA-INDUCIBLE FACTOR 1 ALPHA"/>
    <property type="match status" value="1"/>
</dbReference>
<keyword evidence="10" id="KW-0804">Transcription</keyword>
<evidence type="ECO:0000256" key="9">
    <source>
        <dbReference type="ARBA" id="ARBA00023159"/>
    </source>
</evidence>
<dbReference type="Pfam" id="PF14598">
    <property type="entry name" value="PAS_11"/>
    <property type="match status" value="2"/>
</dbReference>
<dbReference type="PANTHER" id="PTHR23043:SF7">
    <property type="entry name" value="HYPOXIA-INDUCIBLE FACTOR 1-ALPHA"/>
    <property type="match status" value="1"/>
</dbReference>
<dbReference type="GeneTree" id="ENSGT00940000156774"/>
<evidence type="ECO:0000313" key="17">
    <source>
        <dbReference type="Proteomes" id="UP000314982"/>
    </source>
</evidence>
<keyword evidence="6" id="KW-0832">Ubl conjugation</keyword>
<dbReference type="GO" id="GO:0005737">
    <property type="term" value="C:cytoplasm"/>
    <property type="evidence" value="ECO:0007669"/>
    <property type="project" value="UniProtKB-SubCell"/>
</dbReference>
<evidence type="ECO:0000256" key="13">
    <source>
        <dbReference type="SAM" id="MobiDB-lite"/>
    </source>
</evidence>
<dbReference type="Pfam" id="PF08778">
    <property type="entry name" value="HIF-1a_CTAD"/>
    <property type="match status" value="1"/>
</dbReference>
<dbReference type="GO" id="GO:0071456">
    <property type="term" value="P:cellular response to hypoxia"/>
    <property type="evidence" value="ECO:0007669"/>
    <property type="project" value="TreeGrafter"/>
</dbReference>
<evidence type="ECO:0000256" key="10">
    <source>
        <dbReference type="ARBA" id="ARBA00023163"/>
    </source>
</evidence>
<reference evidence="16" key="2">
    <citation type="submission" date="2025-08" db="UniProtKB">
        <authorList>
            <consortium name="Ensembl"/>
        </authorList>
    </citation>
    <scope>IDENTIFICATION</scope>
</reference>
<feature type="domain" description="PAS" evidence="14">
    <location>
        <begin position="172"/>
        <end position="236"/>
    </location>
</feature>
<dbReference type="Pfam" id="PF23171">
    <property type="entry name" value="bHLH_HIF1A"/>
    <property type="match status" value="1"/>
</dbReference>
<reference evidence="16" key="3">
    <citation type="submission" date="2025-09" db="UniProtKB">
        <authorList>
            <consortium name="Ensembl"/>
        </authorList>
    </citation>
    <scope>IDENTIFICATION</scope>
</reference>